<dbReference type="GO" id="GO:0009706">
    <property type="term" value="C:chloroplast inner membrane"/>
    <property type="evidence" value="ECO:0007669"/>
    <property type="project" value="TreeGrafter"/>
</dbReference>
<dbReference type="AlphaFoldDB" id="A0AAP0DQ76"/>
<evidence type="ECO:0000259" key="2">
    <source>
        <dbReference type="Pfam" id="PF13355"/>
    </source>
</evidence>
<dbReference type="EMBL" id="JBCNJP010000007">
    <property type="protein sequence ID" value="KAK9075143.1"/>
    <property type="molecule type" value="Genomic_DNA"/>
</dbReference>
<dbReference type="InterPro" id="IPR025344">
    <property type="entry name" value="CDP1-like_IMS"/>
</dbReference>
<evidence type="ECO:0000313" key="5">
    <source>
        <dbReference type="EMBL" id="KAK9075143.1"/>
    </source>
</evidence>
<dbReference type="InterPro" id="IPR058032">
    <property type="entry name" value="CDP1-like_a_solenoid_1"/>
</dbReference>
<comment type="caution">
    <text evidence="5">The sequence shown here is derived from an EMBL/GenBank/DDBJ whole genome shotgun (WGS) entry which is preliminary data.</text>
</comment>
<dbReference type="InterPro" id="IPR057137">
    <property type="entry name" value="CDP1-like_a_solenoid_2"/>
</dbReference>
<protein>
    <recommendedName>
        <fullName evidence="7">ARC6 IMS domain-containing protein</fullName>
    </recommendedName>
</protein>
<dbReference type="Pfam" id="PF25515">
    <property type="entry name" value="Arm_PDR"/>
    <property type="match status" value="1"/>
</dbReference>
<sequence>MAAVADLPHILLVRYHICPNNNPHKKRFTNSRSTQLTASSYPSRVSFHSFSRKRERSVSLSVTGREIADVRVADNANNAHNTRSAIVEIPVTCYQILGIPDKSEKDEIVKSMKHLKMAEIEEGYTMDTIVSRQNLLTDVRDKLLFEADYAGNVRGKVPPKSSLQIPWSWLPAALCLLQEVGEEKLAIDIGRTALQHSDSKPFVHDLLLSMALAECAIAKVSFEKNKISQGFEALDRAQSLLKSKPSLEKMTLLSQIEESLEELAPACTLEILGMPHVPESAERRVRAIAALRELLRRGLEVESQSQIEDWSTFLNQALNKLMASEIVDLLTWDSLANTRKNKKSLESHNQRVVVDTSSLFTVMMAHLALGFSSKQIEMIKKAKTICECLMASDGVDLKLEEAFCLFLLGQGDEAVVVERLQQLESNLKATSRTLISGNDMKDASNGKKLLESWVSNAVLGLFPDTRDCSPSMDNFFTGEKTVSERRNRKKSAQPSPGLNNRPISPSFSSGWRTRDDYTSSSRLGSTVGSTVKQLTPSDLLGPPLIANSLKAEGYPSVQLKRNLGTRYDKVWEIWLDPSNVVRYMSLMTVAVCLCGATFNLTGLRFLGTRRASSWAYNGPRVNTGSLSHGLWGSAFSKGNLIADSLRKLSLMEKKKVNRGYEVEGLEDSRSFANSISMSVEEAENLVKKWQSIKAEALGPNHQVHNLVDVLDESMLLQWKGLAESAKERCCFWRFVLLQLSIIRADILSDERGKEMAEIEALVEEAAELVDDSYQKNPNYYSTYTIRYLLKRNDDGSWRFCEGEIQTHRDPNH</sequence>
<evidence type="ECO:0000313" key="6">
    <source>
        <dbReference type="Proteomes" id="UP001408789"/>
    </source>
</evidence>
<dbReference type="Pfam" id="PF13355">
    <property type="entry name" value="ARC6-like_IMS"/>
    <property type="match status" value="1"/>
</dbReference>
<feature type="compositionally biased region" description="Polar residues" evidence="1">
    <location>
        <begin position="518"/>
        <end position="534"/>
    </location>
</feature>
<keyword evidence="6" id="KW-1185">Reference proteome</keyword>
<evidence type="ECO:0000256" key="1">
    <source>
        <dbReference type="SAM" id="MobiDB-lite"/>
    </source>
</evidence>
<reference evidence="5 6" key="1">
    <citation type="submission" date="2024-04" db="EMBL/GenBank/DDBJ databases">
        <title>The reference genome of an endangered Asteraceae, Deinandra increscens subsp. villosa, native to the Central Coast of California.</title>
        <authorList>
            <person name="Guilliams M."/>
            <person name="Hasenstab-Lehman K."/>
            <person name="Meyer R."/>
            <person name="Mcevoy S."/>
        </authorList>
    </citation>
    <scope>NUCLEOTIDE SEQUENCE [LARGE SCALE GENOMIC DNA]</scope>
    <source>
        <tissue evidence="5">Leaf</tissue>
    </source>
</reference>
<feature type="region of interest" description="Disordered" evidence="1">
    <location>
        <begin position="473"/>
        <end position="534"/>
    </location>
</feature>
<gene>
    <name evidence="5" type="ORF">SSX86_003463</name>
</gene>
<proteinExistence type="predicted"/>
<name>A0AAP0DQ76_9ASTR</name>
<evidence type="ECO:0000259" key="3">
    <source>
        <dbReference type="Pfam" id="PF23468"/>
    </source>
</evidence>
<dbReference type="Proteomes" id="UP001408789">
    <property type="component" value="Unassembled WGS sequence"/>
</dbReference>
<evidence type="ECO:0008006" key="7">
    <source>
        <dbReference type="Google" id="ProtNLM"/>
    </source>
</evidence>
<feature type="domain" description="Plastid division protein CDP1-like IMS" evidence="2">
    <location>
        <begin position="682"/>
        <end position="799"/>
    </location>
</feature>
<dbReference type="Pfam" id="PF23468">
    <property type="entry name" value="ARC6"/>
    <property type="match status" value="1"/>
</dbReference>
<feature type="domain" description="Plastid division protein CDP1-like 2nd alpha solenoid" evidence="3">
    <location>
        <begin position="347"/>
        <end position="480"/>
    </location>
</feature>
<evidence type="ECO:0000259" key="4">
    <source>
        <dbReference type="Pfam" id="PF25515"/>
    </source>
</evidence>
<dbReference type="PANTHER" id="PTHR33925">
    <property type="entry name" value="PLASTID DIVISION PROTEIN CDP1, CHLOROPLASTIC-RELATED"/>
    <property type="match status" value="1"/>
</dbReference>
<dbReference type="PANTHER" id="PTHR33925:SF2">
    <property type="entry name" value="PLASTID DIVISION PROTEIN CDP1, CHLOROPLASTIC"/>
    <property type="match status" value="1"/>
</dbReference>
<organism evidence="5 6">
    <name type="scientific">Deinandra increscens subsp. villosa</name>
    <dbReference type="NCBI Taxonomy" id="3103831"/>
    <lineage>
        <taxon>Eukaryota</taxon>
        <taxon>Viridiplantae</taxon>
        <taxon>Streptophyta</taxon>
        <taxon>Embryophyta</taxon>
        <taxon>Tracheophyta</taxon>
        <taxon>Spermatophyta</taxon>
        <taxon>Magnoliopsida</taxon>
        <taxon>eudicotyledons</taxon>
        <taxon>Gunneridae</taxon>
        <taxon>Pentapetalae</taxon>
        <taxon>asterids</taxon>
        <taxon>campanulids</taxon>
        <taxon>Asterales</taxon>
        <taxon>Asteraceae</taxon>
        <taxon>Asteroideae</taxon>
        <taxon>Heliantheae alliance</taxon>
        <taxon>Madieae</taxon>
        <taxon>Madiinae</taxon>
        <taxon>Deinandra</taxon>
    </lineage>
</organism>
<dbReference type="GO" id="GO:0010020">
    <property type="term" value="P:chloroplast fission"/>
    <property type="evidence" value="ECO:0007669"/>
    <property type="project" value="TreeGrafter"/>
</dbReference>
<dbReference type="InterPro" id="IPR044685">
    <property type="entry name" value="CPD1-like"/>
</dbReference>
<feature type="domain" description="Plastid division protein CDP1-like 1st alpha solenoid" evidence="4">
    <location>
        <begin position="164"/>
        <end position="310"/>
    </location>
</feature>
<feature type="compositionally biased region" description="Polar residues" evidence="1">
    <location>
        <begin position="492"/>
        <end position="511"/>
    </location>
</feature>
<accession>A0AAP0DQ76</accession>